<organism evidence="1 2">
    <name type="scientific">Bacteroides cellulosilyticus</name>
    <dbReference type="NCBI Taxonomy" id="246787"/>
    <lineage>
        <taxon>Bacteria</taxon>
        <taxon>Pseudomonadati</taxon>
        <taxon>Bacteroidota</taxon>
        <taxon>Bacteroidia</taxon>
        <taxon>Bacteroidales</taxon>
        <taxon>Bacteroidaceae</taxon>
        <taxon>Bacteroides</taxon>
    </lineage>
</organism>
<comment type="caution">
    <text evidence="1">The sequence shown here is derived from an EMBL/GenBank/DDBJ whole genome shotgun (WGS) entry which is preliminary data.</text>
</comment>
<evidence type="ECO:0000313" key="1">
    <source>
        <dbReference type="EMBL" id="MDT4511856.1"/>
    </source>
</evidence>
<dbReference type="EMBL" id="JAVSNH010000001">
    <property type="protein sequence ID" value="MDT4511856.1"/>
    <property type="molecule type" value="Genomic_DNA"/>
</dbReference>
<dbReference type="RefSeq" id="WP_313753238.1">
    <property type="nucleotide sequence ID" value="NZ_JAVSNH010000001.1"/>
</dbReference>
<accession>A0AAW8VI59</accession>
<dbReference type="AlphaFoldDB" id="A0AAW8VI59"/>
<reference evidence="1" key="1">
    <citation type="submission" date="2023-08" db="EMBL/GenBank/DDBJ databases">
        <title>Reintroducing virulent viruses to syntetic microbiomes.</title>
        <authorList>
            <person name="Wilde J."/>
            <person name="Boyes R."/>
            <person name="Robinson A.V."/>
            <person name="Daisley B.A."/>
            <person name="Allen-Vercoe E."/>
        </authorList>
    </citation>
    <scope>NUCLEOTIDE SEQUENCE</scope>
    <source>
        <strain evidence="1">225I_12FAA</strain>
    </source>
</reference>
<gene>
    <name evidence="1" type="ORF">RO785_12840</name>
</gene>
<sequence>MKNNSSKETQKLSELNWNNPDSENRAICIQNALFLKDKEDWETAIYWVDSAINNYSEDKEENAMCDIAQLYAIKGYCLLFENKQEESKECYLKSTELHFKAYSKNVHKAKEFYKFFSIEESQIDSILGSILLKHPSMFNDPMDSPILQDTDNGVPFIEVFNGVRIGCFGEVKQDDEFYLKPKKWSFYGGMHSGICICYDFSEIEIKNEYHLFRRIKYENQFSPTKGVIGGLLSKSMVYNDEDEWRIITYDRNEKNIGSNEMIPIKYSMIRRIYFGFKCDKMIQEKIYNKLKGENIEFFQVHPSEENYYELTCSPFSID</sequence>
<evidence type="ECO:0000313" key="2">
    <source>
        <dbReference type="Proteomes" id="UP001266995"/>
    </source>
</evidence>
<proteinExistence type="predicted"/>
<name>A0AAW8VI59_9BACE</name>
<protein>
    <submittedName>
        <fullName evidence="1">DUF2971 domain-containing protein</fullName>
    </submittedName>
</protein>
<dbReference type="Proteomes" id="UP001266995">
    <property type="component" value="Unassembled WGS sequence"/>
</dbReference>